<proteinExistence type="predicted"/>
<name>E9IGG1_SOLIN</name>
<evidence type="ECO:0008006" key="2">
    <source>
        <dbReference type="Google" id="ProtNLM"/>
    </source>
</evidence>
<reference evidence="1" key="1">
    <citation type="journal article" date="2011" name="Proc. Natl. Acad. Sci. U.S.A.">
        <title>The genome of the fire ant Solenopsis invicta.</title>
        <authorList>
            <person name="Wurm Y."/>
            <person name="Wang J."/>
            <person name="Riba-Grognuz O."/>
            <person name="Corona M."/>
            <person name="Nygaard S."/>
            <person name="Hunt B.G."/>
            <person name="Ingram K.K."/>
            <person name="Falquet L."/>
            <person name="Nipitwattanaphon M."/>
            <person name="Gotzek D."/>
            <person name="Dijkstra M.B."/>
            <person name="Oettler J."/>
            <person name="Comtesse F."/>
            <person name="Shih C.J."/>
            <person name="Wu W.J."/>
            <person name="Yang C.C."/>
            <person name="Thomas J."/>
            <person name="Beaudoing E."/>
            <person name="Pradervand S."/>
            <person name="Flegel V."/>
            <person name="Cook E.D."/>
            <person name="Fabbretti R."/>
            <person name="Stockinger H."/>
            <person name="Long L."/>
            <person name="Farmerie W.G."/>
            <person name="Oakey J."/>
            <person name="Boomsma J.J."/>
            <person name="Pamilo P."/>
            <person name="Yi S.V."/>
            <person name="Heinze J."/>
            <person name="Goodisman M.A."/>
            <person name="Farinelli L."/>
            <person name="Harshman K."/>
            <person name="Hulo N."/>
            <person name="Cerutti L."/>
            <person name="Xenarios I."/>
            <person name="Shoemaker D."/>
            <person name="Keller L."/>
        </authorList>
    </citation>
    <scope>NUCLEOTIDE SEQUENCE [LARGE SCALE GENOMIC DNA]</scope>
</reference>
<feature type="non-terminal residue" evidence="1">
    <location>
        <position position="1"/>
    </location>
</feature>
<dbReference type="HOGENOM" id="CLU_2021078_0_0_1"/>
<organism>
    <name type="scientific">Solenopsis invicta</name>
    <name type="common">Red imported fire ant</name>
    <name type="synonym">Solenopsis wagneri</name>
    <dbReference type="NCBI Taxonomy" id="13686"/>
    <lineage>
        <taxon>Eukaryota</taxon>
        <taxon>Metazoa</taxon>
        <taxon>Ecdysozoa</taxon>
        <taxon>Arthropoda</taxon>
        <taxon>Hexapoda</taxon>
        <taxon>Insecta</taxon>
        <taxon>Pterygota</taxon>
        <taxon>Neoptera</taxon>
        <taxon>Endopterygota</taxon>
        <taxon>Hymenoptera</taxon>
        <taxon>Apocrita</taxon>
        <taxon>Aculeata</taxon>
        <taxon>Formicoidea</taxon>
        <taxon>Formicidae</taxon>
        <taxon>Myrmicinae</taxon>
        <taxon>Solenopsis</taxon>
    </lineage>
</organism>
<evidence type="ECO:0000313" key="1">
    <source>
        <dbReference type="EMBL" id="EFZ20347.1"/>
    </source>
</evidence>
<dbReference type="EMBL" id="GL763004">
    <property type="protein sequence ID" value="EFZ20347.1"/>
    <property type="molecule type" value="Genomic_DNA"/>
</dbReference>
<protein>
    <recommendedName>
        <fullName evidence="2">HTH CENPB-type domain-containing protein</fullName>
    </recommendedName>
</protein>
<feature type="non-terminal residue" evidence="1">
    <location>
        <position position="123"/>
    </location>
</feature>
<accession>E9IGG1</accession>
<dbReference type="AlphaFoldDB" id="E9IGG1"/>
<gene>
    <name evidence="1" type="ORF">SINV_12804</name>
</gene>
<sequence length="123" mass="14229">SKNKPILKRRKNYALKNVESALNDIRSEKSIAECSTVYVECCEKGFPVTKNQLLASVEVIAWEAWFENFMKRHPEISKRLAENVSLNRAKVSDLDIQKWFLEVHAYLKSKNLLNVNASRVFNS</sequence>